<dbReference type="CDD" id="cd00093">
    <property type="entry name" value="HTH_XRE"/>
    <property type="match status" value="1"/>
</dbReference>
<evidence type="ECO:0000256" key="1">
    <source>
        <dbReference type="ARBA" id="ARBA00023125"/>
    </source>
</evidence>
<dbReference type="InterPro" id="IPR010982">
    <property type="entry name" value="Lambda_DNA-bd_dom_sf"/>
</dbReference>
<accession>A0A1H6RTM0</accession>
<dbReference type="GO" id="GO:0003677">
    <property type="term" value="F:DNA binding"/>
    <property type="evidence" value="ECO:0007669"/>
    <property type="project" value="UniProtKB-KW"/>
</dbReference>
<sequence length="220" mass="25616">MINNNAVASRIKQIRNNNGWTLEQLGERLNASKVSVHNWENARNLPNKKRLKQIADLGGTSVDYLLYGDIENFARSVFIEEMESFLDKLRNKDNSQYIVKYFSVKEAGNEFDHWLEENIEQLDYNDERVRQVCREIVRNVIERNKKNDKKDEAQVLHDTAYKIMGISNQLRLEYYEIVDVKGEEVLSIKDGFHESAFDTAQSIIDEAGMKILALKDIIKD</sequence>
<dbReference type="EMBL" id="FNYW01000004">
    <property type="protein sequence ID" value="SEI59101.1"/>
    <property type="molecule type" value="Genomic_DNA"/>
</dbReference>
<evidence type="ECO:0000313" key="4">
    <source>
        <dbReference type="Proteomes" id="UP000198564"/>
    </source>
</evidence>
<dbReference type="Proteomes" id="UP000198564">
    <property type="component" value="Unassembled WGS sequence"/>
</dbReference>
<protein>
    <submittedName>
        <fullName evidence="3">Helix-turn-helix domain-containing protein</fullName>
    </submittedName>
</protein>
<dbReference type="PANTHER" id="PTHR46558">
    <property type="entry name" value="TRACRIPTIONAL REGULATORY PROTEIN-RELATED-RELATED"/>
    <property type="match status" value="1"/>
</dbReference>
<evidence type="ECO:0000259" key="2">
    <source>
        <dbReference type="PROSITE" id="PS50943"/>
    </source>
</evidence>
<name>A0A1H6RTM0_9LACT</name>
<dbReference type="AlphaFoldDB" id="A0A1H6RTM0"/>
<dbReference type="RefSeq" id="WP_091632991.1">
    <property type="nucleotide sequence ID" value="NZ_FNYW01000004.1"/>
</dbReference>
<dbReference type="STRING" id="1130080.SAMN04488113_10488"/>
<dbReference type="Pfam" id="PF01381">
    <property type="entry name" value="HTH_3"/>
    <property type="match status" value="1"/>
</dbReference>
<dbReference type="SUPFAM" id="SSF47413">
    <property type="entry name" value="lambda repressor-like DNA-binding domains"/>
    <property type="match status" value="1"/>
</dbReference>
<reference evidence="4" key="1">
    <citation type="submission" date="2016-10" db="EMBL/GenBank/DDBJ databases">
        <authorList>
            <person name="Varghese N."/>
            <person name="Submissions S."/>
        </authorList>
    </citation>
    <scope>NUCLEOTIDE SEQUENCE [LARGE SCALE GENOMIC DNA]</scope>
    <source>
        <strain evidence="4">DSM 25751</strain>
    </source>
</reference>
<proteinExistence type="predicted"/>
<dbReference type="Gene3D" id="1.10.260.40">
    <property type="entry name" value="lambda repressor-like DNA-binding domains"/>
    <property type="match status" value="1"/>
</dbReference>
<dbReference type="OrthoDB" id="2168837at2"/>
<evidence type="ECO:0000313" key="3">
    <source>
        <dbReference type="EMBL" id="SEI59101.1"/>
    </source>
</evidence>
<gene>
    <name evidence="3" type="ORF">SAMN04488113_10488</name>
</gene>
<dbReference type="SMART" id="SM00530">
    <property type="entry name" value="HTH_XRE"/>
    <property type="match status" value="1"/>
</dbReference>
<dbReference type="PROSITE" id="PS50943">
    <property type="entry name" value="HTH_CROC1"/>
    <property type="match status" value="1"/>
</dbReference>
<keyword evidence="1" id="KW-0238">DNA-binding</keyword>
<organism evidence="3 4">
    <name type="scientific">Alkalibacterium gilvum</name>
    <dbReference type="NCBI Taxonomy" id="1130080"/>
    <lineage>
        <taxon>Bacteria</taxon>
        <taxon>Bacillati</taxon>
        <taxon>Bacillota</taxon>
        <taxon>Bacilli</taxon>
        <taxon>Lactobacillales</taxon>
        <taxon>Carnobacteriaceae</taxon>
        <taxon>Alkalibacterium</taxon>
    </lineage>
</organism>
<dbReference type="PANTHER" id="PTHR46558:SF11">
    <property type="entry name" value="HTH-TYPE TRANSCRIPTIONAL REGULATOR XRE"/>
    <property type="match status" value="1"/>
</dbReference>
<dbReference type="InterPro" id="IPR001387">
    <property type="entry name" value="Cro/C1-type_HTH"/>
</dbReference>
<feature type="domain" description="HTH cro/C1-type" evidence="2">
    <location>
        <begin position="11"/>
        <end position="65"/>
    </location>
</feature>
<keyword evidence="4" id="KW-1185">Reference proteome</keyword>